<feature type="non-terminal residue" evidence="1">
    <location>
        <position position="1"/>
    </location>
</feature>
<proteinExistence type="predicted"/>
<dbReference type="RefSeq" id="WP_218163395.1">
    <property type="nucleotide sequence ID" value="NZ_FOMX01000121.1"/>
</dbReference>
<dbReference type="EMBL" id="FOMX01000121">
    <property type="protein sequence ID" value="SFF48762.1"/>
    <property type="molecule type" value="Genomic_DNA"/>
</dbReference>
<accession>A0A1I2J1Z9</accession>
<sequence length="264" mass="30129">EAIVMDFRQRTRHEITRDVRITAAGFAQELVKTAVASLQRAAISDSDPDVVRLFDEVDALVDRFRSHHRELSNARVLRRGNRLARPTDPGVPEPARPFSYVGTYFGAYSDFDAFARGALGFTGRVHPRTDMAGIGLDMHLQRHFWTVEREGTLYAFRLGDEGGEGEAQQAEHVRRLLRARFGDDGVDEALPVYAGKFASVTEFVRDFLWRLPFPTWLLIHVDVTTLGYEWSVDRSIFTLAAGEGKMHVFIRRDPLSHWRYRLPV</sequence>
<organism evidence="1 2">
    <name type="scientific">Nannocystis exedens</name>
    <dbReference type="NCBI Taxonomy" id="54"/>
    <lineage>
        <taxon>Bacteria</taxon>
        <taxon>Pseudomonadati</taxon>
        <taxon>Myxococcota</taxon>
        <taxon>Polyangia</taxon>
        <taxon>Nannocystales</taxon>
        <taxon>Nannocystaceae</taxon>
        <taxon>Nannocystis</taxon>
    </lineage>
</organism>
<dbReference type="Proteomes" id="UP000199400">
    <property type="component" value="Unassembled WGS sequence"/>
</dbReference>
<dbReference type="AlphaFoldDB" id="A0A1I2J1Z9"/>
<keyword evidence="2" id="KW-1185">Reference proteome</keyword>
<name>A0A1I2J1Z9_9BACT</name>
<protein>
    <submittedName>
        <fullName evidence="1">Uncharacterized protein</fullName>
    </submittedName>
</protein>
<evidence type="ECO:0000313" key="2">
    <source>
        <dbReference type="Proteomes" id="UP000199400"/>
    </source>
</evidence>
<evidence type="ECO:0000313" key="1">
    <source>
        <dbReference type="EMBL" id="SFF48762.1"/>
    </source>
</evidence>
<gene>
    <name evidence="1" type="ORF">SAMN02745121_09152</name>
</gene>
<reference evidence="2" key="1">
    <citation type="submission" date="2016-10" db="EMBL/GenBank/DDBJ databases">
        <authorList>
            <person name="Varghese N."/>
            <person name="Submissions S."/>
        </authorList>
    </citation>
    <scope>NUCLEOTIDE SEQUENCE [LARGE SCALE GENOMIC DNA]</scope>
    <source>
        <strain evidence="2">ATCC 25963</strain>
    </source>
</reference>